<dbReference type="AlphaFoldDB" id="A0AAF0IGV6"/>
<proteinExistence type="predicted"/>
<protein>
    <recommendedName>
        <fullName evidence="2">Amidase domain-containing protein</fullName>
    </recommendedName>
</protein>
<dbReference type="SUPFAM" id="SSF75304">
    <property type="entry name" value="Amidase signature (AS) enzymes"/>
    <property type="match status" value="1"/>
</dbReference>
<evidence type="ECO:0000256" key="1">
    <source>
        <dbReference type="SAM" id="SignalP"/>
    </source>
</evidence>
<dbReference type="Proteomes" id="UP001219355">
    <property type="component" value="Chromosome 2"/>
</dbReference>
<evidence type="ECO:0000259" key="2">
    <source>
        <dbReference type="Pfam" id="PF01425"/>
    </source>
</evidence>
<organism evidence="3 4">
    <name type="scientific">Emydomyces testavorans</name>
    <dbReference type="NCBI Taxonomy" id="2070801"/>
    <lineage>
        <taxon>Eukaryota</taxon>
        <taxon>Fungi</taxon>
        <taxon>Dikarya</taxon>
        <taxon>Ascomycota</taxon>
        <taxon>Pezizomycotina</taxon>
        <taxon>Eurotiomycetes</taxon>
        <taxon>Eurotiomycetidae</taxon>
        <taxon>Onygenales</taxon>
        <taxon>Nannizziopsiaceae</taxon>
        <taxon>Emydomyces</taxon>
    </lineage>
</organism>
<dbReference type="Pfam" id="PF01425">
    <property type="entry name" value="Amidase"/>
    <property type="match status" value="1"/>
</dbReference>
<dbReference type="EMBL" id="CP120628">
    <property type="protein sequence ID" value="WEW57340.1"/>
    <property type="molecule type" value="Genomic_DNA"/>
</dbReference>
<reference evidence="3" key="1">
    <citation type="submission" date="2023-03" db="EMBL/GenBank/DDBJ databases">
        <title>Emydomyces testavorans Genome Sequence.</title>
        <authorList>
            <person name="Hoyer L."/>
        </authorList>
    </citation>
    <scope>NUCLEOTIDE SEQUENCE</scope>
    <source>
        <strain evidence="3">16-2883</strain>
    </source>
</reference>
<dbReference type="Gene3D" id="3.90.1300.10">
    <property type="entry name" value="Amidase signature (AS) domain"/>
    <property type="match status" value="1"/>
</dbReference>
<gene>
    <name evidence="3" type="ORF">PRK78_002805</name>
</gene>
<dbReference type="PANTHER" id="PTHR42678">
    <property type="entry name" value="AMIDASE"/>
    <property type="match status" value="1"/>
</dbReference>
<keyword evidence="4" id="KW-1185">Reference proteome</keyword>
<feature type="signal peptide" evidence="1">
    <location>
        <begin position="1"/>
        <end position="17"/>
    </location>
</feature>
<dbReference type="InterPro" id="IPR023631">
    <property type="entry name" value="Amidase_dom"/>
</dbReference>
<evidence type="ECO:0000313" key="3">
    <source>
        <dbReference type="EMBL" id="WEW57340.1"/>
    </source>
</evidence>
<dbReference type="InterPro" id="IPR036928">
    <property type="entry name" value="AS_sf"/>
</dbReference>
<feature type="domain" description="Amidase" evidence="2">
    <location>
        <begin position="160"/>
        <end position="568"/>
    </location>
</feature>
<evidence type="ECO:0000313" key="4">
    <source>
        <dbReference type="Proteomes" id="UP001219355"/>
    </source>
</evidence>
<accession>A0AAF0IGV6</accession>
<dbReference type="PANTHER" id="PTHR42678:SF5">
    <property type="entry name" value="GLUTAMYL-TRNA(GLN) AMIDOTRANSFERASE SUBUNIT A"/>
    <property type="match status" value="1"/>
</dbReference>
<feature type="chain" id="PRO_5042134699" description="Amidase domain-containing protein" evidence="1">
    <location>
        <begin position="18"/>
        <end position="621"/>
    </location>
</feature>
<keyword evidence="1" id="KW-0732">Signal</keyword>
<name>A0AAF0IGV6_9EURO</name>
<sequence length="621" mass="65973">MKLFFAVLSSLVLMATAQPTKPAALVCNVPTGCTAVGTNCQFCCASTPAGCHVHGPPYQTCDGNKGIVVHYFPLPFEPHDATIETIHTALLSGNTTCRDIISIFVSQIEAFNPLINALITLNPTALDTADHLDTILRTRIPSRNDFTIPTGFQNATTVTTAGLPPLFCIPILIKDNIDTSDMPTTGGALSLSTLRPHHDATIIARLRRAGAIILAKTNLHELALEGISVSSLAGQTVNPYDLSRTPGGSSGGTGAGLAAGFGVVGVGTDTMNSVRSPASACGVVGMRPGWGVVEMEGVMPVSWSQDVVGPMGKSVSDVAVVLGVMEGKDVDYSVEMELEEEEEQKGGRWLEGLRFGVVETFFNRTASASSDRDVSAVNRVVESALLKLHAAGATLLPITNPSYNSTTIHATMDLQVYEFRSAMDSYLSRHHANSSPPIPASLSALLAPGSPFLLLPTQYSQITHSLHSSPHNTSYTTRKQRISALRNILRSTFSTYSLHALIYPHQSTLAVPLSSPSQRGRNGILAAVTGFPAIALPAGYSPRSASARAGVPVGIEVMGLPGEEGRLLGLARRIEKVIGAERRTPPVLRSKVRRGRRKYVKVPEVVPNRGNIPAVYPLGVR</sequence>